<evidence type="ECO:0000313" key="2">
    <source>
        <dbReference type="Proteomes" id="UP001519460"/>
    </source>
</evidence>
<dbReference type="PROSITE" id="PS51257">
    <property type="entry name" value="PROKAR_LIPOPROTEIN"/>
    <property type="match status" value="1"/>
</dbReference>
<accession>A0ABD0M4W9</accession>
<gene>
    <name evidence="1" type="ORF">BaRGS_00001810</name>
</gene>
<organism evidence="1 2">
    <name type="scientific">Batillaria attramentaria</name>
    <dbReference type="NCBI Taxonomy" id="370345"/>
    <lineage>
        <taxon>Eukaryota</taxon>
        <taxon>Metazoa</taxon>
        <taxon>Spiralia</taxon>
        <taxon>Lophotrochozoa</taxon>
        <taxon>Mollusca</taxon>
        <taxon>Gastropoda</taxon>
        <taxon>Caenogastropoda</taxon>
        <taxon>Sorbeoconcha</taxon>
        <taxon>Cerithioidea</taxon>
        <taxon>Batillariidae</taxon>
        <taxon>Batillaria</taxon>
    </lineage>
</organism>
<name>A0ABD0M4W9_9CAEN</name>
<proteinExistence type="predicted"/>
<comment type="caution">
    <text evidence="1">The sequence shown here is derived from an EMBL/GenBank/DDBJ whole genome shotgun (WGS) entry which is preliminary data.</text>
</comment>
<dbReference type="EMBL" id="JACVVK020000005">
    <property type="protein sequence ID" value="KAK7506959.1"/>
    <property type="molecule type" value="Genomic_DNA"/>
</dbReference>
<dbReference type="Proteomes" id="UP001519460">
    <property type="component" value="Unassembled WGS sequence"/>
</dbReference>
<evidence type="ECO:0000313" key="1">
    <source>
        <dbReference type="EMBL" id="KAK7506959.1"/>
    </source>
</evidence>
<evidence type="ECO:0008006" key="3">
    <source>
        <dbReference type="Google" id="ProtNLM"/>
    </source>
</evidence>
<dbReference type="AlphaFoldDB" id="A0ABD0M4W9"/>
<reference evidence="1 2" key="1">
    <citation type="journal article" date="2023" name="Sci. Data">
        <title>Genome assembly of the Korean intertidal mud-creeper Batillaria attramentaria.</title>
        <authorList>
            <person name="Patra A.K."/>
            <person name="Ho P.T."/>
            <person name="Jun S."/>
            <person name="Lee S.J."/>
            <person name="Kim Y."/>
            <person name="Won Y.J."/>
        </authorList>
    </citation>
    <scope>NUCLEOTIDE SEQUENCE [LARGE SCALE GENOMIC DNA]</scope>
    <source>
        <strain evidence="1">Wonlab-2016</strain>
    </source>
</reference>
<protein>
    <recommendedName>
        <fullName evidence="3">Altered inheritance of mitochondria protein 24, mitochondrial</fullName>
    </recommendedName>
</protein>
<sequence>MRPGENTLLVGQLCGRGSLFGNLLGSCFMGECLLGVRTRDRTQKLEITDDGKVFLPCKGASILIGRVRGGRSLFGGYVSEQEATGV</sequence>
<keyword evidence="2" id="KW-1185">Reference proteome</keyword>